<keyword evidence="3" id="KW-1185">Reference proteome</keyword>
<comment type="caution">
    <text evidence="2">The sequence shown here is derived from an EMBL/GenBank/DDBJ whole genome shotgun (WGS) entry which is preliminary data.</text>
</comment>
<dbReference type="Proteomes" id="UP000285060">
    <property type="component" value="Unassembled WGS sequence"/>
</dbReference>
<dbReference type="InterPro" id="IPR008942">
    <property type="entry name" value="ENTH_VHS"/>
</dbReference>
<sequence length="139" mass="16019">MDIRIMDLILRTSEVPNEWSLRLMSGWKGEEELKGALASLASAKGVSANRIKAACTTCMKWSKEYKRVVHAVEMAMWKSDVEHRLAYMYLIDALIRASQTKYGDEKDHFAKRFGQHLHHTLAACRKAPDDHKVWKRSTE</sequence>
<proteinExistence type="predicted"/>
<dbReference type="VEuPathDB" id="FungiDB:H310_11879"/>
<accession>A0A418ASE1</accession>
<protein>
    <recommendedName>
        <fullName evidence="1">CID domain-containing protein</fullName>
    </recommendedName>
</protein>
<dbReference type="InterPro" id="IPR006569">
    <property type="entry name" value="CID_dom"/>
</dbReference>
<dbReference type="SMART" id="SM00582">
    <property type="entry name" value="RPR"/>
    <property type="match status" value="1"/>
</dbReference>
<dbReference type="SUPFAM" id="SSF48464">
    <property type="entry name" value="ENTH/VHS domain"/>
    <property type="match status" value="1"/>
</dbReference>
<evidence type="ECO:0000259" key="1">
    <source>
        <dbReference type="SMART" id="SM00582"/>
    </source>
</evidence>
<reference evidence="2 3" key="1">
    <citation type="submission" date="2018-08" db="EMBL/GenBank/DDBJ databases">
        <title>Aphanomyces genome sequencing and annotation.</title>
        <authorList>
            <person name="Minardi D."/>
            <person name="Oidtmann B."/>
            <person name="Van Der Giezen M."/>
            <person name="Studholme D.J."/>
        </authorList>
    </citation>
    <scope>NUCLEOTIDE SEQUENCE [LARGE SCALE GENOMIC DNA]</scope>
    <source>
        <strain evidence="2 3">NJM0002</strain>
    </source>
</reference>
<dbReference type="AlphaFoldDB" id="A0A418ASE1"/>
<dbReference type="EMBL" id="QUSY01000652">
    <property type="protein sequence ID" value="RHY28063.1"/>
    <property type="molecule type" value="Genomic_DNA"/>
</dbReference>
<feature type="domain" description="CID" evidence="1">
    <location>
        <begin position="32"/>
        <end position="139"/>
    </location>
</feature>
<dbReference type="Gene3D" id="1.25.40.90">
    <property type="match status" value="1"/>
</dbReference>
<organism evidence="2 3">
    <name type="scientific">Aphanomyces invadans</name>
    <dbReference type="NCBI Taxonomy" id="157072"/>
    <lineage>
        <taxon>Eukaryota</taxon>
        <taxon>Sar</taxon>
        <taxon>Stramenopiles</taxon>
        <taxon>Oomycota</taxon>
        <taxon>Saprolegniomycetes</taxon>
        <taxon>Saprolegniales</taxon>
        <taxon>Verrucalvaceae</taxon>
        <taxon>Aphanomyces</taxon>
    </lineage>
</organism>
<evidence type="ECO:0000313" key="2">
    <source>
        <dbReference type="EMBL" id="RHY28063.1"/>
    </source>
</evidence>
<dbReference type="Pfam" id="PF04818">
    <property type="entry name" value="CID"/>
    <property type="match status" value="1"/>
</dbReference>
<evidence type="ECO:0000313" key="3">
    <source>
        <dbReference type="Proteomes" id="UP000285060"/>
    </source>
</evidence>
<gene>
    <name evidence="2" type="ORF">DYB32_006290</name>
</gene>
<name>A0A418ASE1_9STRA</name>